<comment type="similarity">
    <text evidence="1">Belongs to the LOR family.</text>
</comment>
<keyword evidence="4" id="KW-1185">Reference proteome</keyword>
<reference evidence="3 4" key="1">
    <citation type="submission" date="2016-05" db="EMBL/GenBank/DDBJ databases">
        <title>A degradative enzymes factory behind the ericoid mycorrhizal symbiosis.</title>
        <authorList>
            <consortium name="DOE Joint Genome Institute"/>
            <person name="Martino E."/>
            <person name="Morin E."/>
            <person name="Grelet G."/>
            <person name="Kuo A."/>
            <person name="Kohler A."/>
            <person name="Daghino S."/>
            <person name="Barry K."/>
            <person name="Choi C."/>
            <person name="Cichocki N."/>
            <person name="Clum A."/>
            <person name="Copeland A."/>
            <person name="Hainaut M."/>
            <person name="Haridas S."/>
            <person name="Labutti K."/>
            <person name="Lindquist E."/>
            <person name="Lipzen A."/>
            <person name="Khouja H.-R."/>
            <person name="Murat C."/>
            <person name="Ohm R."/>
            <person name="Olson A."/>
            <person name="Spatafora J."/>
            <person name="Veneault-Fourrey C."/>
            <person name="Henrissat B."/>
            <person name="Grigoriev I."/>
            <person name="Martin F."/>
            <person name="Perotto S."/>
        </authorList>
    </citation>
    <scope>NUCLEOTIDE SEQUENCE [LARGE SCALE GENOMIC DNA]</scope>
    <source>
        <strain evidence="3 4">UAMH 7357</strain>
    </source>
</reference>
<evidence type="ECO:0000256" key="1">
    <source>
        <dbReference type="ARBA" id="ARBA00005437"/>
    </source>
</evidence>
<organism evidence="3 4">
    <name type="scientific">Hyaloscypha hepaticicola</name>
    <dbReference type="NCBI Taxonomy" id="2082293"/>
    <lineage>
        <taxon>Eukaryota</taxon>
        <taxon>Fungi</taxon>
        <taxon>Dikarya</taxon>
        <taxon>Ascomycota</taxon>
        <taxon>Pezizomycotina</taxon>
        <taxon>Leotiomycetes</taxon>
        <taxon>Helotiales</taxon>
        <taxon>Hyaloscyphaceae</taxon>
        <taxon>Hyaloscypha</taxon>
    </lineage>
</organism>
<proteinExistence type="inferred from homology"/>
<feature type="region of interest" description="Disordered" evidence="2">
    <location>
        <begin position="82"/>
        <end position="180"/>
    </location>
</feature>
<feature type="compositionally biased region" description="Low complexity" evidence="2">
    <location>
        <begin position="98"/>
        <end position="117"/>
    </location>
</feature>
<dbReference type="Pfam" id="PF04525">
    <property type="entry name" value="LOR"/>
    <property type="match status" value="1"/>
</dbReference>
<dbReference type="AlphaFoldDB" id="A0A2J6QAK7"/>
<dbReference type="EMBL" id="KZ613475">
    <property type="protein sequence ID" value="PMD23303.1"/>
    <property type="molecule type" value="Genomic_DNA"/>
</dbReference>
<evidence type="ECO:0000313" key="3">
    <source>
        <dbReference type="EMBL" id="PMD23303.1"/>
    </source>
</evidence>
<dbReference type="InterPro" id="IPR007612">
    <property type="entry name" value="LOR"/>
</dbReference>
<protein>
    <recommendedName>
        <fullName evidence="5">Tubby C-terminal domain-containing protein</fullName>
    </recommendedName>
</protein>
<evidence type="ECO:0008006" key="5">
    <source>
        <dbReference type="Google" id="ProtNLM"/>
    </source>
</evidence>
<accession>A0A2J6QAK7</accession>
<feature type="region of interest" description="Disordered" evidence="2">
    <location>
        <begin position="283"/>
        <end position="329"/>
    </location>
</feature>
<evidence type="ECO:0000256" key="2">
    <source>
        <dbReference type="SAM" id="MobiDB-lite"/>
    </source>
</evidence>
<feature type="region of interest" description="Disordered" evidence="2">
    <location>
        <begin position="246"/>
        <end position="267"/>
    </location>
</feature>
<feature type="region of interest" description="Disordered" evidence="2">
    <location>
        <begin position="351"/>
        <end position="378"/>
    </location>
</feature>
<dbReference type="SUPFAM" id="SSF54518">
    <property type="entry name" value="Tubby C-terminal domain-like"/>
    <property type="match status" value="1"/>
</dbReference>
<sequence length="685" mass="75141">MDASTLFRGDEFKGSNLYTSPPEESTLQLAARNTALMGMIYGILDQRDRSTPPNFPPQVEYDLSKAKVLQWANSLPVYQSPVEKTPPAIYPEYHHSIPRSPSPVESMSSDSSGRESSLGPKTPIFSISVPTTQKRFSCGKEGRNQQAAKKPSSGFLDDSVPPRSSSYNQTDSPPSLSPVPAMKATITSLADDFMLGFVPECEDPPVKAIPKLVKPPTLRISTQILPYPITPTSARRPELVYPPSCPPAPQAAHPVSPKPSNHSPSPFRRSAEICRTAIKDLGGMFPPIRQSTGPSAKKSKQIQEHPHAQARHLTPASPNKHVRLDDGLRVGPRPPILSVVIERSRIPSKSVSVNSTSAGKQYDSRERYRRMSSVTSSPAAKGLMTPEYLRNQARYSIMPLPCTPLQVSQHMLSPTRAPPSIPLQIEQTIPSPTQPPPSIPLNYMPAQIKKSLLPLANQNLQVEQHKPVSDSRSLPVTARRTQKEIEAIPEPAVVTKLENPAGFGSNLGASDTKGLFAGEQGIQFTMSRRIITMSKIEWMIESPGGSRLLKCYEQVNSLSRKRDFFDIEGNQLFDFQRRIGSTRTAEAPHGGTLFIVKNASLHLSPHWAVSMGNTTDNDSAQWIARGDESMENVIVNWGGFQVGCISCKSGLKKHTYTVNVAPEMNYTIMAALTTVFDDLRTDEGC</sequence>
<dbReference type="OrthoDB" id="97518at2759"/>
<dbReference type="Gene3D" id="2.40.160.200">
    <property type="entry name" value="LURP1-related"/>
    <property type="match status" value="1"/>
</dbReference>
<dbReference type="Proteomes" id="UP000235672">
    <property type="component" value="Unassembled WGS sequence"/>
</dbReference>
<gene>
    <name evidence="3" type="ORF">NA56DRAFT_66745</name>
</gene>
<dbReference type="InterPro" id="IPR025659">
    <property type="entry name" value="Tubby-like_C"/>
</dbReference>
<evidence type="ECO:0000313" key="4">
    <source>
        <dbReference type="Proteomes" id="UP000235672"/>
    </source>
</evidence>
<feature type="compositionally biased region" description="Polar residues" evidence="2">
    <location>
        <begin position="162"/>
        <end position="174"/>
    </location>
</feature>
<feature type="region of interest" description="Disordered" evidence="2">
    <location>
        <begin position="1"/>
        <end position="24"/>
    </location>
</feature>
<name>A0A2J6QAK7_9HELO</name>
<dbReference type="InterPro" id="IPR038595">
    <property type="entry name" value="LOR_sf"/>
</dbReference>